<name>A0A1T5GP72_9BACT</name>
<accession>A0A1T5GP72</accession>
<dbReference type="Proteomes" id="UP000190897">
    <property type="component" value="Unassembled WGS sequence"/>
</dbReference>
<dbReference type="OrthoDB" id="675448at2"/>
<gene>
    <name evidence="1" type="ORF">SAMN05660293_04207</name>
</gene>
<dbReference type="EMBL" id="FUZA01000006">
    <property type="protein sequence ID" value="SKC10232.1"/>
    <property type="molecule type" value="Genomic_DNA"/>
</dbReference>
<proteinExistence type="predicted"/>
<evidence type="ECO:0000313" key="2">
    <source>
        <dbReference type="Proteomes" id="UP000190897"/>
    </source>
</evidence>
<evidence type="ECO:0000313" key="1">
    <source>
        <dbReference type="EMBL" id="SKC10232.1"/>
    </source>
</evidence>
<dbReference type="AlphaFoldDB" id="A0A1T5GP72"/>
<keyword evidence="2" id="KW-1185">Reference proteome</keyword>
<sequence>MDKIEKFKTMEKILREIEDLKNSETAVIKKIGQIETENMNVNVQNLDKSLNEIYDGVYKNLQHVEDLQTSFTETVADFKEKNNITDEMLLEFSENN</sequence>
<organism evidence="1 2">
    <name type="scientific">Dyadobacter psychrophilus</name>
    <dbReference type="NCBI Taxonomy" id="651661"/>
    <lineage>
        <taxon>Bacteria</taxon>
        <taxon>Pseudomonadati</taxon>
        <taxon>Bacteroidota</taxon>
        <taxon>Cytophagia</taxon>
        <taxon>Cytophagales</taxon>
        <taxon>Spirosomataceae</taxon>
        <taxon>Dyadobacter</taxon>
    </lineage>
</organism>
<dbReference type="STRING" id="651661.SAMN05660293_04207"/>
<reference evidence="2" key="1">
    <citation type="submission" date="2017-02" db="EMBL/GenBank/DDBJ databases">
        <authorList>
            <person name="Varghese N."/>
            <person name="Submissions S."/>
        </authorList>
    </citation>
    <scope>NUCLEOTIDE SEQUENCE [LARGE SCALE GENOMIC DNA]</scope>
    <source>
        <strain evidence="2">DSM 22270</strain>
    </source>
</reference>
<protein>
    <submittedName>
        <fullName evidence="1">Uncharacterized protein</fullName>
    </submittedName>
</protein>